<keyword evidence="10" id="KW-1133">Transmembrane helix</keyword>
<evidence type="ECO:0000313" key="12">
    <source>
        <dbReference type="EMBL" id="TVZ03490.1"/>
    </source>
</evidence>
<dbReference type="InterPro" id="IPR050482">
    <property type="entry name" value="Sensor_HK_TwoCompSys"/>
</dbReference>
<dbReference type="EC" id="2.7.13.3" evidence="2"/>
<feature type="domain" description="Signal transduction histidine kinase subgroup 3 dimerisation and phosphoacceptor" evidence="11">
    <location>
        <begin position="257"/>
        <end position="325"/>
    </location>
</feature>
<evidence type="ECO:0000256" key="1">
    <source>
        <dbReference type="ARBA" id="ARBA00000085"/>
    </source>
</evidence>
<dbReference type="OrthoDB" id="227596at2"/>
<evidence type="ECO:0000256" key="10">
    <source>
        <dbReference type="SAM" id="Phobius"/>
    </source>
</evidence>
<evidence type="ECO:0000256" key="7">
    <source>
        <dbReference type="ARBA" id="ARBA00022840"/>
    </source>
</evidence>
<dbReference type="Proteomes" id="UP000460272">
    <property type="component" value="Unassembled WGS sequence"/>
</dbReference>
<dbReference type="GO" id="GO:0046983">
    <property type="term" value="F:protein dimerization activity"/>
    <property type="evidence" value="ECO:0007669"/>
    <property type="project" value="InterPro"/>
</dbReference>
<name>A0A6P2BX44_9ACTN</name>
<feature type="transmembrane region" description="Helical" evidence="10">
    <location>
        <begin position="114"/>
        <end position="132"/>
    </location>
</feature>
<evidence type="ECO:0000256" key="8">
    <source>
        <dbReference type="ARBA" id="ARBA00023012"/>
    </source>
</evidence>
<evidence type="ECO:0000256" key="2">
    <source>
        <dbReference type="ARBA" id="ARBA00012438"/>
    </source>
</evidence>
<feature type="transmembrane region" description="Helical" evidence="10">
    <location>
        <begin position="90"/>
        <end position="108"/>
    </location>
</feature>
<dbReference type="GO" id="GO:0016020">
    <property type="term" value="C:membrane"/>
    <property type="evidence" value="ECO:0007669"/>
    <property type="project" value="InterPro"/>
</dbReference>
<dbReference type="AlphaFoldDB" id="A0A6P2BX44"/>
<keyword evidence="4" id="KW-0808">Transferase</keyword>
<organism evidence="12 13">
    <name type="scientific">Trebonia kvetii</name>
    <dbReference type="NCBI Taxonomy" id="2480626"/>
    <lineage>
        <taxon>Bacteria</taxon>
        <taxon>Bacillati</taxon>
        <taxon>Actinomycetota</taxon>
        <taxon>Actinomycetes</taxon>
        <taxon>Streptosporangiales</taxon>
        <taxon>Treboniaceae</taxon>
        <taxon>Trebonia</taxon>
    </lineage>
</organism>
<evidence type="ECO:0000256" key="5">
    <source>
        <dbReference type="ARBA" id="ARBA00022741"/>
    </source>
</evidence>
<evidence type="ECO:0000256" key="3">
    <source>
        <dbReference type="ARBA" id="ARBA00022553"/>
    </source>
</evidence>
<keyword evidence="13" id="KW-1185">Reference proteome</keyword>
<evidence type="ECO:0000256" key="4">
    <source>
        <dbReference type="ARBA" id="ARBA00022679"/>
    </source>
</evidence>
<dbReference type="SUPFAM" id="SSF55874">
    <property type="entry name" value="ATPase domain of HSP90 chaperone/DNA topoisomerase II/histidine kinase"/>
    <property type="match status" value="1"/>
</dbReference>
<dbReference type="EMBL" id="RPFW01000004">
    <property type="protein sequence ID" value="TVZ03490.1"/>
    <property type="molecule type" value="Genomic_DNA"/>
</dbReference>
<accession>A0A6P2BX44</accession>
<dbReference type="Gene3D" id="3.30.565.10">
    <property type="entry name" value="Histidine kinase-like ATPase, C-terminal domain"/>
    <property type="match status" value="1"/>
</dbReference>
<dbReference type="PANTHER" id="PTHR24421">
    <property type="entry name" value="NITRATE/NITRITE SENSOR PROTEIN NARX-RELATED"/>
    <property type="match status" value="1"/>
</dbReference>
<keyword evidence="10" id="KW-0812">Transmembrane</keyword>
<keyword evidence="7" id="KW-0067">ATP-binding</keyword>
<sequence length="473" mass="48780">MTLRSRPHPPRRPTVRYRVEAAAGRGLTPGGEAFSTRNQPGRRARPGRHPDTLGVVVLASFTRRLLVPELRGGPLVSEVKIPPAVQVTRLCVIVMVVVTVPLFTPNFGTGPQGIAIAVTLAISAVAWATWQLAEGRPRLWLTALIVMGAAGGVLAGLSSLSTAVAVSLAVAVSAGARLSTELSLAIVAETVAAFLIGALISGAPLQAIVGWGVGIVGLWAFGLTRRAYVLRAIEAEQALEQARRAHAAETQAAALGERARIAREIHDVLAHSLAAVSVNLQAASGLLDALPDSPELAKAIECVERAGALTREGMAEARRAILALRGDMENADAETAGDRGAATAGRLVVRLRTLAEEHGAAGDACVEFTVTGTPRPLGADGALTAYRTAQEALTNARKHAPGQPVRVALDYAADAVTLQVSNPLPEAVAAGPLATAGSGYGLTGLRERAALAGGTLAAEPGDGQWRVLLTLLA</sequence>
<dbReference type="GO" id="GO:0005524">
    <property type="term" value="F:ATP binding"/>
    <property type="evidence" value="ECO:0007669"/>
    <property type="project" value="UniProtKB-KW"/>
</dbReference>
<feature type="region of interest" description="Disordered" evidence="9">
    <location>
        <begin position="26"/>
        <end position="49"/>
    </location>
</feature>
<comment type="caution">
    <text evidence="12">The sequence shown here is derived from an EMBL/GenBank/DDBJ whole genome shotgun (WGS) entry which is preliminary data.</text>
</comment>
<proteinExistence type="predicted"/>
<evidence type="ECO:0000256" key="6">
    <source>
        <dbReference type="ARBA" id="ARBA00022777"/>
    </source>
</evidence>
<keyword evidence="6" id="KW-0418">Kinase</keyword>
<protein>
    <recommendedName>
        <fullName evidence="2">histidine kinase</fullName>
        <ecNumber evidence="2">2.7.13.3</ecNumber>
    </recommendedName>
</protein>
<evidence type="ECO:0000259" key="11">
    <source>
        <dbReference type="Pfam" id="PF07730"/>
    </source>
</evidence>
<dbReference type="CDD" id="cd16917">
    <property type="entry name" value="HATPase_UhpB-NarQ-NarX-like"/>
    <property type="match status" value="1"/>
</dbReference>
<dbReference type="PANTHER" id="PTHR24421:SF10">
    <property type="entry name" value="NITRATE_NITRITE SENSOR PROTEIN NARQ"/>
    <property type="match status" value="1"/>
</dbReference>
<gene>
    <name evidence="12" type="ORF">EAS64_24215</name>
</gene>
<evidence type="ECO:0000313" key="13">
    <source>
        <dbReference type="Proteomes" id="UP000460272"/>
    </source>
</evidence>
<keyword evidence="3" id="KW-0597">Phosphoprotein</keyword>
<comment type="catalytic activity">
    <reaction evidence="1">
        <text>ATP + protein L-histidine = ADP + protein N-phospho-L-histidine.</text>
        <dbReference type="EC" id="2.7.13.3"/>
    </reaction>
</comment>
<dbReference type="GO" id="GO:0000155">
    <property type="term" value="F:phosphorelay sensor kinase activity"/>
    <property type="evidence" value="ECO:0007669"/>
    <property type="project" value="InterPro"/>
</dbReference>
<dbReference type="InterPro" id="IPR011712">
    <property type="entry name" value="Sig_transdc_His_kin_sub3_dim/P"/>
</dbReference>
<feature type="transmembrane region" description="Helical" evidence="10">
    <location>
        <begin position="192"/>
        <end position="221"/>
    </location>
</feature>
<reference evidence="12 13" key="1">
    <citation type="submission" date="2018-11" db="EMBL/GenBank/DDBJ databases">
        <title>Trebonia kvetii gen.nov., sp.nov., a novel acidophilic actinobacterium, and proposal of the new actinobacterial family Treboniaceae fam. nov.</title>
        <authorList>
            <person name="Rapoport D."/>
            <person name="Sagova-Mareckova M."/>
            <person name="Sedlacek I."/>
            <person name="Provaznik J."/>
            <person name="Kralova S."/>
            <person name="Pavlinic D."/>
            <person name="Benes V."/>
            <person name="Kopecky J."/>
        </authorList>
    </citation>
    <scope>NUCLEOTIDE SEQUENCE [LARGE SCALE GENOMIC DNA]</scope>
    <source>
        <strain evidence="12 13">15Tr583</strain>
    </source>
</reference>
<evidence type="ECO:0000256" key="9">
    <source>
        <dbReference type="SAM" id="MobiDB-lite"/>
    </source>
</evidence>
<dbReference type="Gene3D" id="1.20.5.1930">
    <property type="match status" value="1"/>
</dbReference>
<keyword evidence="8" id="KW-0902">Two-component regulatory system</keyword>
<feature type="transmembrane region" description="Helical" evidence="10">
    <location>
        <begin position="139"/>
        <end position="172"/>
    </location>
</feature>
<dbReference type="Pfam" id="PF07730">
    <property type="entry name" value="HisKA_3"/>
    <property type="match status" value="1"/>
</dbReference>
<dbReference type="InterPro" id="IPR036890">
    <property type="entry name" value="HATPase_C_sf"/>
</dbReference>
<keyword evidence="5" id="KW-0547">Nucleotide-binding</keyword>
<keyword evidence="10" id="KW-0472">Membrane</keyword>